<dbReference type="InterPro" id="IPR008254">
    <property type="entry name" value="Flavodoxin/NO_synth"/>
</dbReference>
<feature type="domain" description="Flavodoxin-like" evidence="9">
    <location>
        <begin position="4"/>
        <end position="140"/>
    </location>
</feature>
<evidence type="ECO:0000256" key="7">
    <source>
        <dbReference type="ARBA" id="ARBA00022982"/>
    </source>
</evidence>
<proteinExistence type="inferred from homology"/>
<comment type="function">
    <text evidence="8">Low-potential electron donor to a number of redox enzymes.</text>
</comment>
<dbReference type="GO" id="GO:0010181">
    <property type="term" value="F:FMN binding"/>
    <property type="evidence" value="ECO:0007669"/>
    <property type="project" value="UniProtKB-UniRule"/>
</dbReference>
<gene>
    <name evidence="10" type="ORF">SAMN05661053_1759</name>
</gene>
<keyword evidence="5 8" id="KW-0285">Flavoprotein</keyword>
<dbReference type="RefSeq" id="WP_109572873.1">
    <property type="nucleotide sequence ID" value="NZ_UHJL01000002.1"/>
</dbReference>
<dbReference type="AlphaFoldDB" id="A0A380S570"/>
<evidence type="ECO:0000256" key="8">
    <source>
        <dbReference type="RuleBase" id="RU367037"/>
    </source>
</evidence>
<dbReference type="SUPFAM" id="SSF52218">
    <property type="entry name" value="Flavoproteins"/>
    <property type="match status" value="1"/>
</dbReference>
<dbReference type="Gene3D" id="3.40.50.360">
    <property type="match status" value="1"/>
</dbReference>
<evidence type="ECO:0000256" key="3">
    <source>
        <dbReference type="ARBA" id="ARBA00017869"/>
    </source>
</evidence>
<evidence type="ECO:0000256" key="4">
    <source>
        <dbReference type="ARBA" id="ARBA00022448"/>
    </source>
</evidence>
<dbReference type="GO" id="GO:0009055">
    <property type="term" value="F:electron transfer activity"/>
    <property type="evidence" value="ECO:0007669"/>
    <property type="project" value="UniProtKB-UniRule"/>
</dbReference>
<keyword evidence="6 8" id="KW-0288">FMN</keyword>
<dbReference type="InterPro" id="IPR010087">
    <property type="entry name" value="Flav_short"/>
</dbReference>
<dbReference type="PROSITE" id="PS50902">
    <property type="entry name" value="FLAVODOXIN_LIKE"/>
    <property type="match status" value="1"/>
</dbReference>
<dbReference type="PROSITE" id="PS00201">
    <property type="entry name" value="FLAVODOXIN"/>
    <property type="match status" value="1"/>
</dbReference>
<evidence type="ECO:0000313" key="11">
    <source>
        <dbReference type="Proteomes" id="UP000255423"/>
    </source>
</evidence>
<name>A0A380S570_FIBSU</name>
<dbReference type="InterPro" id="IPR001226">
    <property type="entry name" value="Flavodoxin_CS"/>
</dbReference>
<comment type="similarity">
    <text evidence="2 8">Belongs to the flavodoxin family.</text>
</comment>
<evidence type="ECO:0000313" key="10">
    <source>
        <dbReference type="EMBL" id="SUQ24359.1"/>
    </source>
</evidence>
<dbReference type="NCBIfam" id="TIGR01753">
    <property type="entry name" value="flav_short"/>
    <property type="match status" value="1"/>
</dbReference>
<dbReference type="EMBL" id="UHJL01000002">
    <property type="protein sequence ID" value="SUQ24359.1"/>
    <property type="molecule type" value="Genomic_DNA"/>
</dbReference>
<reference evidence="10 11" key="1">
    <citation type="submission" date="2017-08" db="EMBL/GenBank/DDBJ databases">
        <authorList>
            <person name="de Groot N.N."/>
        </authorList>
    </citation>
    <scope>NUCLEOTIDE SEQUENCE [LARGE SCALE GENOMIC DNA]</scope>
    <source>
        <strain evidence="10 11">HM2</strain>
    </source>
</reference>
<comment type="cofactor">
    <cofactor evidence="1 8">
        <name>FMN</name>
        <dbReference type="ChEBI" id="CHEBI:58210"/>
    </cofactor>
</comment>
<dbReference type="Proteomes" id="UP000255423">
    <property type="component" value="Unassembled WGS sequence"/>
</dbReference>
<protein>
    <recommendedName>
        <fullName evidence="3 8">Flavodoxin</fullName>
    </recommendedName>
</protein>
<dbReference type="InterPro" id="IPR029039">
    <property type="entry name" value="Flavoprotein-like_sf"/>
</dbReference>
<dbReference type="PANTHER" id="PTHR43717:SF1">
    <property type="entry name" value="ANAEROBIC NITRIC OXIDE REDUCTASE FLAVORUBREDOXIN"/>
    <property type="match status" value="1"/>
</dbReference>
<evidence type="ECO:0000259" key="9">
    <source>
        <dbReference type="PROSITE" id="PS50902"/>
    </source>
</evidence>
<dbReference type="PANTHER" id="PTHR43717">
    <property type="entry name" value="ANAEROBIC NITRIC OXIDE REDUCTASE FLAVORUBREDOXIN"/>
    <property type="match status" value="1"/>
</dbReference>
<keyword evidence="4 8" id="KW-0813">Transport</keyword>
<sequence length="142" mass="15079">MNKIAVIFWTGTGNTEVMANEVVAGAKEAGADVTLFNTSAFSADKAQEFDKFALGCPAMGAEELEDSEFQPLYDQLKAQISGKKVVLFGSYGWGDGEWMNPWKEDAANAGLALADDPLAIEGAPDDAGKEKCRELGKVLALA</sequence>
<evidence type="ECO:0000256" key="5">
    <source>
        <dbReference type="ARBA" id="ARBA00022630"/>
    </source>
</evidence>
<accession>A0A380S570</accession>
<dbReference type="Pfam" id="PF00258">
    <property type="entry name" value="Flavodoxin_1"/>
    <property type="match status" value="1"/>
</dbReference>
<evidence type="ECO:0000256" key="2">
    <source>
        <dbReference type="ARBA" id="ARBA00005267"/>
    </source>
</evidence>
<organism evidence="10 11">
    <name type="scientific">Fibrobacter succinogenes</name>
    <name type="common">Bacteroides succinogenes</name>
    <dbReference type="NCBI Taxonomy" id="833"/>
    <lineage>
        <taxon>Bacteria</taxon>
        <taxon>Pseudomonadati</taxon>
        <taxon>Fibrobacterota</taxon>
        <taxon>Fibrobacteria</taxon>
        <taxon>Fibrobacterales</taxon>
        <taxon>Fibrobacteraceae</taxon>
        <taxon>Fibrobacter</taxon>
    </lineage>
</organism>
<evidence type="ECO:0000256" key="6">
    <source>
        <dbReference type="ARBA" id="ARBA00022643"/>
    </source>
</evidence>
<evidence type="ECO:0000256" key="1">
    <source>
        <dbReference type="ARBA" id="ARBA00001917"/>
    </source>
</evidence>
<keyword evidence="7 8" id="KW-0249">Electron transport</keyword>